<proteinExistence type="predicted"/>
<accession>A0A9W3CPX7</accession>
<sequence>MFWILSRRQHRIGKGGAGIVYKGVMLTVINSRREKTRRDVPWIFPRPKQRFILGKDKIQQAHREAARFFALTTRRICLSMRYMLNVVSVRCVLHEMLNRTTSSSHSNFEAHVADFGLAKFLQDSGTSECMSVIADLRLHSSR</sequence>
<keyword evidence="1" id="KW-1185">Reference proteome</keyword>
<name>A0A9W3CPX7_RAPSA</name>
<dbReference type="AlphaFoldDB" id="A0A9W3CPX7"/>
<protein>
    <submittedName>
        <fullName evidence="2">Leucine-rich repeat receptor-like serine/threonine-protein kinase BAM1</fullName>
    </submittedName>
</protein>
<reference evidence="2" key="1">
    <citation type="submission" date="2025-08" db="UniProtKB">
        <authorList>
            <consortium name="RefSeq"/>
        </authorList>
    </citation>
    <scope>IDENTIFICATION</scope>
    <source>
        <tissue evidence="2">Leaf</tissue>
    </source>
</reference>
<evidence type="ECO:0000313" key="2">
    <source>
        <dbReference type="RefSeq" id="XP_056853504.1"/>
    </source>
</evidence>
<dbReference type="KEGG" id="rsz:108860633"/>
<dbReference type="GeneID" id="108860633"/>
<dbReference type="RefSeq" id="XP_056853504.1">
    <property type="nucleotide sequence ID" value="XM_056997524.1"/>
</dbReference>
<gene>
    <name evidence="2" type="primary">LOC108860633</name>
</gene>
<dbReference type="Proteomes" id="UP000504610">
    <property type="component" value="Unplaced"/>
</dbReference>
<organism evidence="1 2">
    <name type="scientific">Raphanus sativus</name>
    <name type="common">Radish</name>
    <name type="synonym">Raphanus raphanistrum var. sativus</name>
    <dbReference type="NCBI Taxonomy" id="3726"/>
    <lineage>
        <taxon>Eukaryota</taxon>
        <taxon>Viridiplantae</taxon>
        <taxon>Streptophyta</taxon>
        <taxon>Embryophyta</taxon>
        <taxon>Tracheophyta</taxon>
        <taxon>Spermatophyta</taxon>
        <taxon>Magnoliopsida</taxon>
        <taxon>eudicotyledons</taxon>
        <taxon>Gunneridae</taxon>
        <taxon>Pentapetalae</taxon>
        <taxon>rosids</taxon>
        <taxon>malvids</taxon>
        <taxon>Brassicales</taxon>
        <taxon>Brassicaceae</taxon>
        <taxon>Brassiceae</taxon>
        <taxon>Raphanus</taxon>
    </lineage>
</organism>
<evidence type="ECO:0000313" key="1">
    <source>
        <dbReference type="Proteomes" id="UP000504610"/>
    </source>
</evidence>